<dbReference type="STRING" id="990268.JCM19235_453"/>
<dbReference type="GO" id="GO:0000166">
    <property type="term" value="F:nucleotide binding"/>
    <property type="evidence" value="ECO:0007669"/>
    <property type="project" value="InterPro"/>
</dbReference>
<feature type="domain" description="Gfo/Idh/MocA-like oxidoreductase C-terminal" evidence="4">
    <location>
        <begin position="135"/>
        <end position="344"/>
    </location>
</feature>
<dbReference type="NCBIfam" id="NF008607">
    <property type="entry name" value="PRK11579.1"/>
    <property type="match status" value="1"/>
</dbReference>
<sequence length="348" mass="39394">MTQKRIKTAIIGYGFSAKTFQIPFITALPEFELTAISTSKADEVNSALPDVKHYTNATSMIEHTDAELVIITAPNHVHFELAKLALESGKHVVIEKPFVTRIEDGEALIEIAKKHNRVLSIYHNRRWDGDFLTVKKLIEEQKLGDIKHFESHYDRFRPQVRQRWREQTTDGGGILFDLGSHLIDQAVELFGVPDYVSAECKMRRENSTNVDYFHVILHYPEHLAILHGDMFDAGPNRRFTVKGTLGNYEKYGFDPQEARLISGVLPSTLNWSEETQESYGTLYQEGGSEAVKTELGAYQDYFKQLATSIQDGLEPPVKPEEALQVIRLIELAMESSRLGKKVAVGAMK</sequence>
<dbReference type="Pfam" id="PF02894">
    <property type="entry name" value="GFO_IDH_MocA_C"/>
    <property type="match status" value="1"/>
</dbReference>
<dbReference type="InterPro" id="IPR051317">
    <property type="entry name" value="Gfo/Idh/MocA_oxidoreduct"/>
</dbReference>
<gene>
    <name evidence="5" type="ORF">JCM19235_453</name>
</gene>
<comment type="caution">
    <text evidence="5">The sequence shown here is derived from an EMBL/GenBank/DDBJ whole genome shotgun (WGS) entry which is preliminary data.</text>
</comment>
<dbReference type="GO" id="GO:0016491">
    <property type="term" value="F:oxidoreductase activity"/>
    <property type="evidence" value="ECO:0007669"/>
    <property type="project" value="UniProtKB-KW"/>
</dbReference>
<dbReference type="AlphaFoldDB" id="A0A090S2Y9"/>
<dbReference type="PANTHER" id="PTHR43708">
    <property type="entry name" value="CONSERVED EXPRESSED OXIDOREDUCTASE (EUROFUNG)"/>
    <property type="match status" value="1"/>
</dbReference>
<keyword evidence="2" id="KW-0560">Oxidoreductase</keyword>
<dbReference type="OrthoDB" id="9774191at2"/>
<dbReference type="InterPro" id="IPR004104">
    <property type="entry name" value="Gfo/Idh/MocA-like_OxRdtase_C"/>
</dbReference>
<dbReference type="PANTHER" id="PTHR43708:SF5">
    <property type="entry name" value="CONSERVED EXPRESSED OXIDOREDUCTASE (EUROFUNG)-RELATED"/>
    <property type="match status" value="1"/>
</dbReference>
<dbReference type="SUPFAM" id="SSF51735">
    <property type="entry name" value="NAD(P)-binding Rossmann-fold domains"/>
    <property type="match status" value="1"/>
</dbReference>
<evidence type="ECO:0000256" key="1">
    <source>
        <dbReference type="ARBA" id="ARBA00010928"/>
    </source>
</evidence>
<dbReference type="Gene3D" id="3.40.50.720">
    <property type="entry name" value="NAD(P)-binding Rossmann-like Domain"/>
    <property type="match status" value="1"/>
</dbReference>
<organism evidence="5 6">
    <name type="scientific">Vibrio maritimus</name>
    <dbReference type="NCBI Taxonomy" id="990268"/>
    <lineage>
        <taxon>Bacteria</taxon>
        <taxon>Pseudomonadati</taxon>
        <taxon>Pseudomonadota</taxon>
        <taxon>Gammaproteobacteria</taxon>
        <taxon>Vibrionales</taxon>
        <taxon>Vibrionaceae</taxon>
        <taxon>Vibrio</taxon>
    </lineage>
</organism>
<dbReference type="EMBL" id="BBMR01000007">
    <property type="protein sequence ID" value="GAL21178.1"/>
    <property type="molecule type" value="Genomic_DNA"/>
</dbReference>
<comment type="similarity">
    <text evidence="1">Belongs to the Gfo/Idh/MocA family.</text>
</comment>
<reference evidence="5 6" key="1">
    <citation type="submission" date="2014-09" db="EMBL/GenBank/DDBJ databases">
        <title>Vibrio maritimus JCM 19235. (C45) whole genome shotgun sequence.</title>
        <authorList>
            <person name="Sawabe T."/>
            <person name="Meirelles P."/>
            <person name="Nakanishi M."/>
            <person name="Sayaka M."/>
            <person name="Hattori M."/>
            <person name="Ohkuma M."/>
        </authorList>
    </citation>
    <scope>NUCLEOTIDE SEQUENCE [LARGE SCALE GENOMIC DNA]</scope>
    <source>
        <strain evidence="6">JCM19235</strain>
    </source>
</reference>
<accession>A0A090S2Y9</accession>
<name>A0A090S2Y9_9VIBR</name>
<proteinExistence type="inferred from homology"/>
<keyword evidence="6" id="KW-1185">Reference proteome</keyword>
<protein>
    <submittedName>
        <fullName evidence="5">Predicted dehydrogenase</fullName>
    </submittedName>
</protein>
<dbReference type="InterPro" id="IPR036291">
    <property type="entry name" value="NAD(P)-bd_dom_sf"/>
</dbReference>
<dbReference type="InterPro" id="IPR000683">
    <property type="entry name" value="Gfo/Idh/MocA-like_OxRdtase_N"/>
</dbReference>
<evidence type="ECO:0000313" key="5">
    <source>
        <dbReference type="EMBL" id="GAL21178.1"/>
    </source>
</evidence>
<evidence type="ECO:0000313" key="6">
    <source>
        <dbReference type="Proteomes" id="UP000029228"/>
    </source>
</evidence>
<evidence type="ECO:0000256" key="2">
    <source>
        <dbReference type="ARBA" id="ARBA00023002"/>
    </source>
</evidence>
<evidence type="ECO:0000259" key="4">
    <source>
        <dbReference type="Pfam" id="PF02894"/>
    </source>
</evidence>
<feature type="domain" description="Gfo/Idh/MocA-like oxidoreductase N-terminal" evidence="3">
    <location>
        <begin position="6"/>
        <end position="123"/>
    </location>
</feature>
<evidence type="ECO:0000259" key="3">
    <source>
        <dbReference type="Pfam" id="PF01408"/>
    </source>
</evidence>
<dbReference type="Gene3D" id="3.30.360.10">
    <property type="entry name" value="Dihydrodipicolinate Reductase, domain 2"/>
    <property type="match status" value="1"/>
</dbReference>
<dbReference type="Pfam" id="PF01408">
    <property type="entry name" value="GFO_IDH_MocA"/>
    <property type="match status" value="1"/>
</dbReference>
<dbReference type="Proteomes" id="UP000029228">
    <property type="component" value="Unassembled WGS sequence"/>
</dbReference>